<feature type="transmembrane region" description="Helical" evidence="1">
    <location>
        <begin position="55"/>
        <end position="74"/>
    </location>
</feature>
<keyword evidence="1" id="KW-1133">Transmembrane helix</keyword>
<keyword evidence="1" id="KW-0812">Transmembrane</keyword>
<dbReference type="EMBL" id="CP001964">
    <property type="protein sequence ID" value="ADG73034.1"/>
    <property type="molecule type" value="Genomic_DNA"/>
</dbReference>
<evidence type="ECO:0000313" key="3">
    <source>
        <dbReference type="Proteomes" id="UP000000849"/>
    </source>
</evidence>
<dbReference type="Proteomes" id="UP000000849">
    <property type="component" value="Chromosome"/>
</dbReference>
<keyword evidence="3" id="KW-1185">Reference proteome</keyword>
<evidence type="ECO:0000256" key="1">
    <source>
        <dbReference type="SAM" id="Phobius"/>
    </source>
</evidence>
<reference evidence="2 3" key="1">
    <citation type="journal article" date="2010" name="Stand. Genomic Sci.">
        <title>Complete genome sequence of Cellulomonas flavigena type strain (134).</title>
        <authorList>
            <person name="Abt B."/>
            <person name="Foster B."/>
            <person name="Lapidus A."/>
            <person name="Clum A."/>
            <person name="Sun H."/>
            <person name="Pukall R."/>
            <person name="Lucas S."/>
            <person name="Glavina Del Rio T."/>
            <person name="Nolan M."/>
            <person name="Tice H."/>
            <person name="Cheng J.F."/>
            <person name="Pitluck S."/>
            <person name="Liolios K."/>
            <person name="Ivanova N."/>
            <person name="Mavromatis K."/>
            <person name="Ovchinnikova G."/>
            <person name="Pati A."/>
            <person name="Goodwin L."/>
            <person name="Chen A."/>
            <person name="Palaniappan K."/>
            <person name="Land M."/>
            <person name="Hauser L."/>
            <person name="Chang Y.J."/>
            <person name="Jeffries C.D."/>
            <person name="Rohde M."/>
            <person name="Goker M."/>
            <person name="Woyke T."/>
            <person name="Bristow J."/>
            <person name="Eisen J.A."/>
            <person name="Markowitz V."/>
            <person name="Hugenholtz P."/>
            <person name="Kyrpides N.C."/>
            <person name="Klenk H.P."/>
        </authorList>
    </citation>
    <scope>NUCLEOTIDE SEQUENCE [LARGE SCALE GENOMIC DNA]</scope>
    <source>
        <strain evidence="3">ATCC 482 / DSM 20109 / BCRC 11376 / JCM 18109 / NBRC 3775 / NCIMB 8073 / NRS 134</strain>
    </source>
</reference>
<dbReference type="KEGG" id="cfl:Cfla_0114"/>
<name>D5UFS5_CELFN</name>
<organism evidence="2 3">
    <name type="scientific">Cellulomonas flavigena (strain ATCC 482 / DSM 20109 / BCRC 11376 / JCM 18109 / NBRC 3775 / NCIMB 8073 / NRS 134)</name>
    <dbReference type="NCBI Taxonomy" id="446466"/>
    <lineage>
        <taxon>Bacteria</taxon>
        <taxon>Bacillati</taxon>
        <taxon>Actinomycetota</taxon>
        <taxon>Actinomycetes</taxon>
        <taxon>Micrococcales</taxon>
        <taxon>Cellulomonadaceae</taxon>
        <taxon>Cellulomonas</taxon>
    </lineage>
</organism>
<accession>D5UFS5</accession>
<evidence type="ECO:0000313" key="2">
    <source>
        <dbReference type="EMBL" id="ADG73034.1"/>
    </source>
</evidence>
<proteinExistence type="predicted"/>
<dbReference type="HOGENOM" id="CLU_2664369_0_0_11"/>
<protein>
    <submittedName>
        <fullName evidence="2">Molybdopterin oxidoreductase domain-containing protein</fullName>
    </submittedName>
</protein>
<gene>
    <name evidence="2" type="ordered locus">Cfla_0114</name>
</gene>
<feature type="transmembrane region" description="Helical" evidence="1">
    <location>
        <begin position="30"/>
        <end position="49"/>
    </location>
</feature>
<dbReference type="RefSeq" id="WP_013115368.1">
    <property type="nucleotide sequence ID" value="NC_014151.1"/>
</dbReference>
<keyword evidence="1" id="KW-0472">Membrane</keyword>
<dbReference type="AlphaFoldDB" id="D5UFS5"/>
<feature type="transmembrane region" description="Helical" evidence="1">
    <location>
        <begin position="6"/>
        <end position="23"/>
    </location>
</feature>
<sequence length="75" mass="7403">MTLLVVSIAVAAGVLTALAVVAARRRGSRGLVSAAVLGVPAAAFALSLVDRGTALTAFTAAAVVYVVTFVVCDVT</sequence>